<dbReference type="Pfam" id="PF12796">
    <property type="entry name" value="Ank_2"/>
    <property type="match status" value="1"/>
</dbReference>
<dbReference type="AlphaFoldDB" id="A0A6C0JT74"/>
<reference evidence="1" key="1">
    <citation type="journal article" date="2020" name="Nature">
        <title>Giant virus diversity and host interactions through global metagenomics.</title>
        <authorList>
            <person name="Schulz F."/>
            <person name="Roux S."/>
            <person name="Paez-Espino D."/>
            <person name="Jungbluth S."/>
            <person name="Walsh D.A."/>
            <person name="Denef V.J."/>
            <person name="McMahon K.D."/>
            <person name="Konstantinidis K.T."/>
            <person name="Eloe-Fadrosh E.A."/>
            <person name="Kyrpides N.C."/>
            <person name="Woyke T."/>
        </authorList>
    </citation>
    <scope>NUCLEOTIDE SEQUENCE</scope>
    <source>
        <strain evidence="1">GVMAG-S-1062768-28</strain>
    </source>
</reference>
<proteinExistence type="predicted"/>
<organism evidence="1">
    <name type="scientific">viral metagenome</name>
    <dbReference type="NCBI Taxonomy" id="1070528"/>
    <lineage>
        <taxon>unclassified sequences</taxon>
        <taxon>metagenomes</taxon>
        <taxon>organismal metagenomes</taxon>
    </lineage>
</organism>
<dbReference type="EMBL" id="MN740694">
    <property type="protein sequence ID" value="QHU08006.1"/>
    <property type="molecule type" value="Genomic_DNA"/>
</dbReference>
<accession>A0A6C0JT74</accession>
<name>A0A6C0JT74_9ZZZZ</name>
<dbReference type="Gene3D" id="1.25.40.20">
    <property type="entry name" value="Ankyrin repeat-containing domain"/>
    <property type="match status" value="1"/>
</dbReference>
<sequence length="156" mass="17960">MLDLYSKETRFEMALNGDNEDTVWEMLNEEGFSAKDQYLCVAVNRGYEKLVEILLEHCDPSDLSNYCIRQACFNGFTGIVRILLNDPRVDPNINDSYPLRIAIDKDFTLIVELLLNHPRIIVSETLLKYKPSTAIKDLLLSHLYGLDSQLYNQNVL</sequence>
<dbReference type="InterPro" id="IPR002110">
    <property type="entry name" value="Ankyrin_rpt"/>
</dbReference>
<protein>
    <submittedName>
        <fullName evidence="1">Uncharacterized protein</fullName>
    </submittedName>
</protein>
<dbReference type="SUPFAM" id="SSF48403">
    <property type="entry name" value="Ankyrin repeat"/>
    <property type="match status" value="1"/>
</dbReference>
<dbReference type="InterPro" id="IPR036770">
    <property type="entry name" value="Ankyrin_rpt-contain_sf"/>
</dbReference>
<evidence type="ECO:0000313" key="1">
    <source>
        <dbReference type="EMBL" id="QHU08006.1"/>
    </source>
</evidence>